<feature type="repeat" description="FG-GAP" evidence="12">
    <location>
        <begin position="498"/>
        <end position="559"/>
    </location>
</feature>
<dbReference type="PANTHER" id="PTHR23221">
    <property type="entry name" value="GLYCOSYLPHOSPHATIDYLINOSITOL PHOSPHOLIPASE D"/>
    <property type="match status" value="1"/>
</dbReference>
<dbReference type="SMART" id="SM00191">
    <property type="entry name" value="Int_alpha"/>
    <property type="match status" value="4"/>
</dbReference>
<dbReference type="InterPro" id="IPR001028">
    <property type="entry name" value="Gprt_PLipase_D"/>
</dbReference>
<evidence type="ECO:0000256" key="11">
    <source>
        <dbReference type="ARBA" id="ARBA00093237"/>
    </source>
</evidence>
<dbReference type="EC" id="3.1.4.50" evidence="3"/>
<keyword evidence="6 14" id="KW-0732">Signal</keyword>
<feature type="region of interest" description="Disordered" evidence="13">
    <location>
        <begin position="354"/>
        <end position="379"/>
    </location>
</feature>
<dbReference type="InterPro" id="IPR013519">
    <property type="entry name" value="Int_alpha_beta-p"/>
</dbReference>
<dbReference type="GeneID" id="590298"/>
<dbReference type="RefSeq" id="XP_030847521.1">
    <property type="nucleotide sequence ID" value="XM_030991661.1"/>
</dbReference>
<keyword evidence="9" id="KW-0325">Glycoprotein</keyword>
<dbReference type="PANTHER" id="PTHR23221:SF7">
    <property type="entry name" value="PHOSPHATIDYLINOSITOL-GLYCAN-SPECIFIC PHOSPHOLIPASE D"/>
    <property type="match status" value="1"/>
</dbReference>
<dbReference type="PROSITE" id="PS51470">
    <property type="entry name" value="FG_GAP"/>
    <property type="match status" value="3"/>
</dbReference>
<dbReference type="SUPFAM" id="SSF69318">
    <property type="entry name" value="Integrin alpha N-terminal domain"/>
    <property type="match status" value="1"/>
</dbReference>
<comment type="catalytic activity">
    <reaction evidence="11">
        <text>a 6-(alpha-D-glucosaminyl)-1-(1,2-diacyl-sn-glycero-3-phospho)-1D-myo-inositol + H2O = 6-(alpha-D-glucosaminyl)-1D-myo-inositol + a 1,2-diacyl-sn-glycero-3-phosphate + H(+)</text>
        <dbReference type="Rhea" id="RHEA:10832"/>
        <dbReference type="ChEBI" id="CHEBI:15377"/>
        <dbReference type="ChEBI" id="CHEBI:15378"/>
        <dbReference type="ChEBI" id="CHEBI:57997"/>
        <dbReference type="ChEBI" id="CHEBI:58608"/>
        <dbReference type="ChEBI" id="CHEBI:58700"/>
        <dbReference type="EC" id="3.1.4.50"/>
    </reaction>
</comment>
<evidence type="ECO:0000259" key="15">
    <source>
        <dbReference type="Pfam" id="PF00882"/>
    </source>
</evidence>
<sequence length="869" mass="95835">MNICSLIFILSVMCHDVTGCGITTHIEIAHRATQYFRDTRGSIDYKQLILDNQDAFQAGNPYPDAYYDTICQGGKFHSVSEDTHWAPFLTTTIQYIRDHYPQPWSQDAKKLVVFLLGFASHQVADVSWHSLGIDQGFLTTMGDINFFGSFPDAHSVGDEGGDVLSEAELDLQYIDTLSNWYVPVKDLYEIYKIYYNNTVILQEDVIVECTAILFLARLGEKLALSKLYMDYSSKSPFMVEEFESYFLGGVDDMASWSQRLWHDTIDMLENGTDVCDVPNNPIYINCSRITASTKPLPPGRRKTPLQGLRSKINLHGLDKQDVKVTPSTRGVYLSPADSVKEQLQTISERVREKERKIKSLSGKDERPTSTFHVGDPYARLGQSMTKSEHYGTKTEDLILGAPGYGKEGQAQTGRVYVIYGTNQVLQNGSHDLDKEADVILQGFNEGDKFGTDVAALDINLDGIMDIAVSAPSVGSRNLTYHGEVYIFYGSKTGGSSPSPDITITCTLKYCNFGWSLSTGDFNYDGHPDLLIGSPYAPASGLPQAGMVSILYAGLNYQNYIGVHLTEKDMNYTYKGDQEYGWFGHKMLMHITPRHKPLFLVSQPTYRLCVNPNCSYTVHDIQSVGALSIFSAGTSPVLLAVLKGQDTFQKLGAGFAVGDPFGNGSLVLAVGSNTKDVDGEILDVPVKLTDAGQVTLYNLDISSPSTLLHDPSGSSTASRLIRLHLDHWEGVSLDPIALYEGDRQYGRYGGELMFQDVTGDGIDDLVVSAPLRTQDISEELFKVEEGSIFVYKGGPSFGTGNVTRSCDFLSLVKPCPTEKAYSVLSSNEGGSRFGSKLTTWRFSEKPHLVVSAPRSNGAERLAGEVYIYTL</sequence>
<dbReference type="Gene3D" id="2.130.10.130">
    <property type="entry name" value="Integrin alpha, N-terminal"/>
    <property type="match status" value="3"/>
</dbReference>
<evidence type="ECO:0000256" key="8">
    <source>
        <dbReference type="ARBA" id="ARBA00022801"/>
    </source>
</evidence>
<dbReference type="InterPro" id="IPR013517">
    <property type="entry name" value="FG-GAP"/>
</dbReference>
<feature type="repeat" description="FG-GAP" evidence="12">
    <location>
        <begin position="435"/>
        <end position="496"/>
    </location>
</feature>
<evidence type="ECO:0000256" key="3">
    <source>
        <dbReference type="ARBA" id="ARBA00012284"/>
    </source>
</evidence>
<dbReference type="AlphaFoldDB" id="A0A7M7P9P8"/>
<evidence type="ECO:0000256" key="1">
    <source>
        <dbReference type="ARBA" id="ARBA00004613"/>
    </source>
</evidence>
<evidence type="ECO:0000313" key="17">
    <source>
        <dbReference type="Proteomes" id="UP000007110"/>
    </source>
</evidence>
<evidence type="ECO:0000256" key="12">
    <source>
        <dbReference type="PROSITE-ProRule" id="PRU00803"/>
    </source>
</evidence>
<reference evidence="16" key="2">
    <citation type="submission" date="2021-01" db="UniProtKB">
        <authorList>
            <consortium name="EnsemblMetazoa"/>
        </authorList>
    </citation>
    <scope>IDENTIFICATION</scope>
</reference>
<evidence type="ECO:0000256" key="13">
    <source>
        <dbReference type="SAM" id="MobiDB-lite"/>
    </source>
</evidence>
<evidence type="ECO:0000256" key="14">
    <source>
        <dbReference type="SAM" id="SignalP"/>
    </source>
</evidence>
<feature type="signal peptide" evidence="14">
    <location>
        <begin position="1"/>
        <end position="19"/>
    </location>
</feature>
<keyword evidence="8" id="KW-0378">Hydrolase</keyword>
<dbReference type="EnsemblMetazoa" id="XM_030991661">
    <property type="protein sequence ID" value="XP_030847521"/>
    <property type="gene ID" value="LOC590298"/>
</dbReference>
<protein>
    <recommendedName>
        <fullName evidence="4">Phosphatidylinositol-glycan-specific phospholipase D</fullName>
        <ecNumber evidence="3">3.1.4.50</ecNumber>
    </recommendedName>
    <alternativeName>
        <fullName evidence="10">Glycosyl-phosphatidylinositol-specific phospholipase D</fullName>
    </alternativeName>
</protein>
<comment type="similarity">
    <text evidence="2">Belongs to the GPLD1 family.</text>
</comment>
<dbReference type="KEGG" id="spu:590298"/>
<evidence type="ECO:0000256" key="9">
    <source>
        <dbReference type="ARBA" id="ARBA00023180"/>
    </source>
</evidence>
<comment type="subcellular location">
    <subcellularLocation>
        <location evidence="1">Secreted</location>
    </subcellularLocation>
</comment>
<dbReference type="Pfam" id="PF01839">
    <property type="entry name" value="FG-GAP"/>
    <property type="match status" value="2"/>
</dbReference>
<evidence type="ECO:0000256" key="6">
    <source>
        <dbReference type="ARBA" id="ARBA00022729"/>
    </source>
</evidence>
<dbReference type="OrthoDB" id="5317514at2759"/>
<dbReference type="OMA" id="YFRICED"/>
<reference evidence="17" key="1">
    <citation type="submission" date="2015-02" db="EMBL/GenBank/DDBJ databases">
        <title>Genome sequencing for Strongylocentrotus purpuratus.</title>
        <authorList>
            <person name="Murali S."/>
            <person name="Liu Y."/>
            <person name="Vee V."/>
            <person name="English A."/>
            <person name="Wang M."/>
            <person name="Skinner E."/>
            <person name="Han Y."/>
            <person name="Muzny D.M."/>
            <person name="Worley K.C."/>
            <person name="Gibbs R.A."/>
        </authorList>
    </citation>
    <scope>NUCLEOTIDE SEQUENCE</scope>
</reference>
<keyword evidence="5" id="KW-0964">Secreted</keyword>
<dbReference type="InParanoid" id="A0A7M7P9P8"/>
<accession>A0A7M7P9P8</accession>
<evidence type="ECO:0000313" key="16">
    <source>
        <dbReference type="EnsemblMetazoa" id="XP_030847521"/>
    </source>
</evidence>
<evidence type="ECO:0000256" key="7">
    <source>
        <dbReference type="ARBA" id="ARBA00022737"/>
    </source>
</evidence>
<evidence type="ECO:0000256" key="10">
    <source>
        <dbReference type="ARBA" id="ARBA00029753"/>
    </source>
</evidence>
<feature type="domain" description="Phospholipase C/D" evidence="15">
    <location>
        <begin position="24"/>
        <end position="198"/>
    </location>
</feature>
<dbReference type="GO" id="GO:0031012">
    <property type="term" value="C:extracellular matrix"/>
    <property type="evidence" value="ECO:0000318"/>
    <property type="project" value="GO_Central"/>
</dbReference>
<evidence type="ECO:0000256" key="4">
    <source>
        <dbReference type="ARBA" id="ARBA00015988"/>
    </source>
</evidence>
<keyword evidence="7" id="KW-0677">Repeat</keyword>
<name>A0A7M7P9P8_STRPU</name>
<feature type="compositionally biased region" description="Basic and acidic residues" evidence="13">
    <location>
        <begin position="354"/>
        <end position="367"/>
    </location>
</feature>
<keyword evidence="17" id="KW-1185">Reference proteome</keyword>
<dbReference type="PRINTS" id="PR00718">
    <property type="entry name" value="PHPHLIPASED"/>
</dbReference>
<organism evidence="16 17">
    <name type="scientific">Strongylocentrotus purpuratus</name>
    <name type="common">Purple sea urchin</name>
    <dbReference type="NCBI Taxonomy" id="7668"/>
    <lineage>
        <taxon>Eukaryota</taxon>
        <taxon>Metazoa</taxon>
        <taxon>Echinodermata</taxon>
        <taxon>Eleutherozoa</taxon>
        <taxon>Echinozoa</taxon>
        <taxon>Echinoidea</taxon>
        <taxon>Euechinoidea</taxon>
        <taxon>Echinacea</taxon>
        <taxon>Camarodonta</taxon>
        <taxon>Echinidea</taxon>
        <taxon>Strongylocentrotidae</taxon>
        <taxon>Strongylocentrotus</taxon>
    </lineage>
</organism>
<dbReference type="Proteomes" id="UP000007110">
    <property type="component" value="Unassembled WGS sequence"/>
</dbReference>
<feature type="chain" id="PRO_5029469450" description="Phosphatidylinositol-glycan-specific phospholipase D" evidence="14">
    <location>
        <begin position="20"/>
        <end position="869"/>
    </location>
</feature>
<dbReference type="GO" id="GO:0004621">
    <property type="term" value="F:glycosylphosphatidylinositol phospholipase D activity"/>
    <property type="evidence" value="ECO:0000318"/>
    <property type="project" value="GO_Central"/>
</dbReference>
<dbReference type="GO" id="GO:0005615">
    <property type="term" value="C:extracellular space"/>
    <property type="evidence" value="ECO:0000318"/>
    <property type="project" value="GO_Central"/>
</dbReference>
<dbReference type="Pfam" id="PF00882">
    <property type="entry name" value="Zn_dep_PLPC"/>
    <property type="match status" value="1"/>
</dbReference>
<feature type="repeat" description="FG-GAP" evidence="12">
    <location>
        <begin position="366"/>
        <end position="427"/>
    </location>
</feature>
<proteinExistence type="inferred from homology"/>
<evidence type="ECO:0000256" key="2">
    <source>
        <dbReference type="ARBA" id="ARBA00008652"/>
    </source>
</evidence>
<dbReference type="InterPro" id="IPR028994">
    <property type="entry name" value="Integrin_alpha_N"/>
</dbReference>
<dbReference type="InterPro" id="IPR029002">
    <property type="entry name" value="PLPC/GPLD1"/>
</dbReference>
<evidence type="ECO:0000256" key="5">
    <source>
        <dbReference type="ARBA" id="ARBA00022525"/>
    </source>
</evidence>